<evidence type="ECO:0000313" key="5">
    <source>
        <dbReference type="Proteomes" id="UP000464657"/>
    </source>
</evidence>
<evidence type="ECO:0000256" key="2">
    <source>
        <dbReference type="SAM" id="MobiDB-lite"/>
    </source>
</evidence>
<proteinExistence type="predicted"/>
<accession>A0A7L4ZLI4</accession>
<dbReference type="NCBIfam" id="TIGR04183">
    <property type="entry name" value="Por_Secre_tail"/>
    <property type="match status" value="1"/>
</dbReference>
<name>A0A7L4ZLI4_9FLAO</name>
<evidence type="ECO:0000313" key="4">
    <source>
        <dbReference type="EMBL" id="QHI37299.1"/>
    </source>
</evidence>
<keyword evidence="5" id="KW-1185">Reference proteome</keyword>
<dbReference type="AlphaFoldDB" id="A0A7L4ZLI4"/>
<gene>
    <name evidence="4" type="ORF">IMCC3317_26780</name>
</gene>
<dbReference type="InterPro" id="IPR015943">
    <property type="entry name" value="WD40/YVTN_repeat-like_dom_sf"/>
</dbReference>
<dbReference type="Proteomes" id="UP000464657">
    <property type="component" value="Chromosome"/>
</dbReference>
<dbReference type="SUPFAM" id="SSF110296">
    <property type="entry name" value="Oligoxyloglucan reducing end-specific cellobiohydrolase"/>
    <property type="match status" value="2"/>
</dbReference>
<feature type="domain" description="Secretion system C-terminal sorting" evidence="3">
    <location>
        <begin position="864"/>
        <end position="937"/>
    </location>
</feature>
<protein>
    <recommendedName>
        <fullName evidence="3">Secretion system C-terminal sorting domain-containing protein</fullName>
    </recommendedName>
</protein>
<dbReference type="Pfam" id="PF18962">
    <property type="entry name" value="Por_Secre_tail"/>
    <property type="match status" value="1"/>
</dbReference>
<evidence type="ECO:0000259" key="3">
    <source>
        <dbReference type="Pfam" id="PF18962"/>
    </source>
</evidence>
<dbReference type="EMBL" id="CP019288">
    <property type="protein sequence ID" value="QHI37299.1"/>
    <property type="molecule type" value="Genomic_DNA"/>
</dbReference>
<dbReference type="OrthoDB" id="9757947at2"/>
<organism evidence="4 5">
    <name type="scientific">Kordia antarctica</name>
    <dbReference type="NCBI Taxonomy" id="1218801"/>
    <lineage>
        <taxon>Bacteria</taxon>
        <taxon>Pseudomonadati</taxon>
        <taxon>Bacteroidota</taxon>
        <taxon>Flavobacteriia</taxon>
        <taxon>Flavobacteriales</taxon>
        <taxon>Flavobacteriaceae</taxon>
        <taxon>Kordia</taxon>
    </lineage>
</organism>
<dbReference type="RefSeq" id="WP_160129940.1">
    <property type="nucleotide sequence ID" value="NZ_CP019288.1"/>
</dbReference>
<dbReference type="CDD" id="cd15482">
    <property type="entry name" value="Sialidase_non-viral"/>
    <property type="match status" value="1"/>
</dbReference>
<dbReference type="KEGG" id="kan:IMCC3317_26780"/>
<reference evidence="4 5" key="1">
    <citation type="journal article" date="2013" name="Int. J. Syst. Evol. Microbiol.">
        <title>Kordia antarctica sp. nov., isolated from Antarctic seawater.</title>
        <authorList>
            <person name="Baek K."/>
            <person name="Choi A."/>
            <person name="Kang I."/>
            <person name="Lee K."/>
            <person name="Cho J.C."/>
        </authorList>
    </citation>
    <scope>NUCLEOTIDE SEQUENCE [LARGE SCALE GENOMIC DNA]</scope>
    <source>
        <strain evidence="4 5">IMCC3317</strain>
    </source>
</reference>
<evidence type="ECO:0000256" key="1">
    <source>
        <dbReference type="ARBA" id="ARBA00022729"/>
    </source>
</evidence>
<feature type="region of interest" description="Disordered" evidence="2">
    <location>
        <begin position="104"/>
        <end position="133"/>
    </location>
</feature>
<keyword evidence="1" id="KW-0732">Signal</keyword>
<sequence>MDRKKKRRIFYILLFLAIIGYVLSNKYKKESTDKVPEKTAKEQHAYHLENSPFLTSKNLSRSDRKLQGLPPNAYFEQQWELTINPSLGRPTPETLFRLQQQLSLQNTQERAPGDANDNPWTERGPNNIGGRTRAILFDPNDINNTNSTDDYTRVFAGSVSGGLWVNNDITDANSSWQLITGLPDNISVTVIIADPNAANILYLGSGESYTSGDAVGSGIYKSEDGGTTWQQIFGGNYGTSSVDGASYYVEGVFYINDLVARNNNGTTEIYAAIASASYRDAAAPFNQLGYYERGLYKSTDNGANWSRFPIQYPSSVLYQNPSDIELDINNNIWLATTGDFFNNPGGYIYSSSDGITFDLKHTIANTKRTEIEPSSTTAGTFWILAETNRQADVYFTDDNFTTINALQEPNDADNGISATDFTRSQAFYDLVIEADANDNLYVGGVDLFKYNTTNSNWDQISKWKNDSGLQNITASLIHADQHAIVFRPNNNNHGIIGNDGGVYFSDNFSTSVNDAASIEVRNKDYNVTQFYSGAIAQNDALNGDDIAGGTQDNGSLSAIDATVGINNFSTIITGDGAYTEIDEDDGYAIISFPYLNHAYVPYPSFDINQGYFVASESNPFSFREGEFINTAELDKTLNVLYTNASTSTGIFQIGKHSNVNGGNGNVTTFELVDPLLDNVPTALKISANGETLYAGLKNGKLLKIDNVHTETPIFTDISDGNFVGSISDIEFGMTENELLITFHNYGVNNVWQSSNQGTSWNNKEGNLPDLPVKCILMNPLLAGGAEVIIGTELGVWRSQNFDTTSPTWTRSDNGMRAVSVLDLDLRTSDYTVLATTYGRGFFTGTFLSGTLTTAEIQSEKYFKIYPTISNGTMSLGANENGLATITMYTLAGQQVNLQTINLTKNSTTKFKLSNIASGVYILKIQQNDKIQTQKIVIN</sequence>
<dbReference type="InterPro" id="IPR026444">
    <property type="entry name" value="Secre_tail"/>
</dbReference>
<dbReference type="Gene3D" id="2.130.10.10">
    <property type="entry name" value="YVTN repeat-like/Quinoprotein amine dehydrogenase"/>
    <property type="match status" value="3"/>
</dbReference>